<evidence type="ECO:0000256" key="1">
    <source>
        <dbReference type="SAM" id="Phobius"/>
    </source>
</evidence>
<evidence type="ECO:0000313" key="3">
    <source>
        <dbReference type="Proteomes" id="UP000320176"/>
    </source>
</evidence>
<feature type="transmembrane region" description="Helical" evidence="1">
    <location>
        <begin position="26"/>
        <end position="44"/>
    </location>
</feature>
<keyword evidence="3" id="KW-1185">Reference proteome</keyword>
<keyword evidence="1" id="KW-1133">Transmembrane helix</keyword>
<proteinExistence type="predicted"/>
<feature type="transmembrane region" description="Helical" evidence="1">
    <location>
        <begin position="102"/>
        <end position="124"/>
    </location>
</feature>
<feature type="transmembrane region" description="Helical" evidence="1">
    <location>
        <begin position="56"/>
        <end position="82"/>
    </location>
</feature>
<keyword evidence="1" id="KW-0812">Transmembrane</keyword>
<dbReference type="Proteomes" id="UP000320176">
    <property type="component" value="Unassembled WGS sequence"/>
</dbReference>
<evidence type="ECO:0000313" key="2">
    <source>
        <dbReference type="EMBL" id="TWU07783.1"/>
    </source>
</evidence>
<protein>
    <submittedName>
        <fullName evidence="2">Uncharacterized protein</fullName>
    </submittedName>
</protein>
<name>A0A5C6B6T7_9BACT</name>
<gene>
    <name evidence="2" type="ORF">Pla52n_03570</name>
</gene>
<organism evidence="2 3">
    <name type="scientific">Stieleria varia</name>
    <dbReference type="NCBI Taxonomy" id="2528005"/>
    <lineage>
        <taxon>Bacteria</taxon>
        <taxon>Pseudomonadati</taxon>
        <taxon>Planctomycetota</taxon>
        <taxon>Planctomycetia</taxon>
        <taxon>Pirellulales</taxon>
        <taxon>Pirellulaceae</taxon>
        <taxon>Stieleria</taxon>
    </lineage>
</organism>
<accession>A0A5C6B6T7</accession>
<dbReference type="RefSeq" id="WP_146517944.1">
    <property type="nucleotide sequence ID" value="NZ_CP151726.1"/>
</dbReference>
<keyword evidence="1" id="KW-0472">Membrane</keyword>
<reference evidence="2 3" key="1">
    <citation type="submission" date="2019-02" db="EMBL/GenBank/DDBJ databases">
        <title>Deep-cultivation of Planctomycetes and their phenomic and genomic characterization uncovers novel biology.</title>
        <authorList>
            <person name="Wiegand S."/>
            <person name="Jogler M."/>
            <person name="Boedeker C."/>
            <person name="Pinto D."/>
            <person name="Vollmers J."/>
            <person name="Rivas-Marin E."/>
            <person name="Kohn T."/>
            <person name="Peeters S.H."/>
            <person name="Heuer A."/>
            <person name="Rast P."/>
            <person name="Oberbeckmann S."/>
            <person name="Bunk B."/>
            <person name="Jeske O."/>
            <person name="Meyerdierks A."/>
            <person name="Storesund J.E."/>
            <person name="Kallscheuer N."/>
            <person name="Luecker S."/>
            <person name="Lage O.M."/>
            <person name="Pohl T."/>
            <person name="Merkel B.J."/>
            <person name="Hornburger P."/>
            <person name="Mueller R.-W."/>
            <person name="Bruemmer F."/>
            <person name="Labrenz M."/>
            <person name="Spormann A.M."/>
            <person name="Op Den Camp H."/>
            <person name="Overmann J."/>
            <person name="Amann R."/>
            <person name="Jetten M.S.M."/>
            <person name="Mascher T."/>
            <person name="Medema M.H."/>
            <person name="Devos D.P."/>
            <person name="Kaster A.-K."/>
            <person name="Ovreas L."/>
            <person name="Rohde M."/>
            <person name="Galperin M.Y."/>
            <person name="Jogler C."/>
        </authorList>
    </citation>
    <scope>NUCLEOTIDE SEQUENCE [LARGE SCALE GENOMIC DNA]</scope>
    <source>
        <strain evidence="2 3">Pla52n</strain>
    </source>
</reference>
<dbReference type="AlphaFoldDB" id="A0A5C6B6T7"/>
<comment type="caution">
    <text evidence="2">The sequence shown here is derived from an EMBL/GenBank/DDBJ whole genome shotgun (WGS) entry which is preliminary data.</text>
</comment>
<sequence length="142" mass="15509">MRFGLPFAIAVLTASAIQMSLIRTHPVWALSLATFLMLTFTLAQRLMRDTTRDGRLIWMGAAVSFIWMMIFGGATIAVGYAYTSVTDTWPDPDEVYIDTPTAVVIFTVMYGGGAAIVGFLAGCFTELGVYLFRRCSVFPNGG</sequence>
<dbReference type="EMBL" id="SJPN01000001">
    <property type="protein sequence ID" value="TWU07783.1"/>
    <property type="molecule type" value="Genomic_DNA"/>
</dbReference>